<reference evidence="4 5" key="1">
    <citation type="submission" date="2020-06" db="EMBL/GenBank/DDBJ databases">
        <title>Photobacterium damselae subsp. damselae comparative genomics.</title>
        <authorList>
            <person name="Osorio C.R."/>
        </authorList>
    </citation>
    <scope>NUCLEOTIDE SEQUENCE [LARGE SCALE GENOMIC DNA]</scope>
    <source>
        <strain evidence="4 5">TW250/03</strain>
    </source>
</reference>
<gene>
    <name evidence="4" type="ORF">HWA77_02935</name>
</gene>
<dbReference type="SUPFAM" id="SSF50249">
    <property type="entry name" value="Nucleic acid-binding proteins"/>
    <property type="match status" value="1"/>
</dbReference>
<accession>A0A850QLJ6</accession>
<evidence type="ECO:0000256" key="3">
    <source>
        <dbReference type="ARBA" id="ARBA00030596"/>
    </source>
</evidence>
<dbReference type="GO" id="GO:0006260">
    <property type="term" value="P:DNA replication"/>
    <property type="evidence" value="ECO:0007669"/>
    <property type="project" value="UniProtKB-KW"/>
</dbReference>
<protein>
    <recommendedName>
        <fullName evidence="3">Single-stranded DNA-binding protein</fullName>
    </recommendedName>
</protein>
<proteinExistence type="predicted"/>
<evidence type="ECO:0000313" key="5">
    <source>
        <dbReference type="Proteomes" id="UP000533429"/>
    </source>
</evidence>
<dbReference type="InterPro" id="IPR003512">
    <property type="entry name" value="Phage_M13_G5P_DNA-bd"/>
</dbReference>
<dbReference type="InterPro" id="IPR012340">
    <property type="entry name" value="NA-bd_OB-fold"/>
</dbReference>
<dbReference type="Pfam" id="PF02303">
    <property type="entry name" value="Phage_DNA_bind"/>
    <property type="match status" value="1"/>
</dbReference>
<keyword evidence="2 4" id="KW-0238">DNA-binding</keyword>
<evidence type="ECO:0000256" key="2">
    <source>
        <dbReference type="ARBA" id="ARBA00023125"/>
    </source>
</evidence>
<dbReference type="AlphaFoldDB" id="A0A850QLJ6"/>
<evidence type="ECO:0000256" key="1">
    <source>
        <dbReference type="ARBA" id="ARBA00022705"/>
    </source>
</evidence>
<keyword evidence="1" id="KW-0235">DNA replication</keyword>
<dbReference type="EMBL" id="JABXOR010000184">
    <property type="protein sequence ID" value="NVO99162.1"/>
    <property type="molecule type" value="Genomic_DNA"/>
</dbReference>
<dbReference type="GO" id="GO:0003697">
    <property type="term" value="F:single-stranded DNA binding"/>
    <property type="evidence" value="ECO:0007669"/>
    <property type="project" value="InterPro"/>
</dbReference>
<organism evidence="4 5">
    <name type="scientific">Photobacterium damselae subsp. damselae</name>
    <name type="common">Listonella damsela</name>
    <dbReference type="NCBI Taxonomy" id="85581"/>
    <lineage>
        <taxon>Bacteria</taxon>
        <taxon>Pseudomonadati</taxon>
        <taxon>Pseudomonadota</taxon>
        <taxon>Gammaproteobacteria</taxon>
        <taxon>Vibrionales</taxon>
        <taxon>Vibrionaceae</taxon>
        <taxon>Photobacterium</taxon>
    </lineage>
</organism>
<dbReference type="Gene3D" id="2.40.50.140">
    <property type="entry name" value="Nucleic acid-binding proteins"/>
    <property type="match status" value="1"/>
</dbReference>
<name>A0A850QLJ6_PHODD</name>
<evidence type="ECO:0000313" key="4">
    <source>
        <dbReference type="EMBL" id="NVO99162.1"/>
    </source>
</evidence>
<dbReference type="Proteomes" id="UP000533429">
    <property type="component" value="Unassembled WGS sequence"/>
</dbReference>
<comment type="caution">
    <text evidence="4">The sequence shown here is derived from an EMBL/GenBank/DDBJ whole genome shotgun (WGS) entry which is preliminary data.</text>
</comment>
<sequence>MAIIVEVFKNDEVVNRKDGVSSKGREYSMFTQIGYISLGGQYPVQFKIRHEDEAKPYLSGKYELAPESLAVNGFGELEASRVTVLTPIKA</sequence>